<dbReference type="Proteomes" id="UP000663852">
    <property type="component" value="Unassembled WGS sequence"/>
</dbReference>
<proteinExistence type="predicted"/>
<reference evidence="1" key="1">
    <citation type="submission" date="2021-02" db="EMBL/GenBank/DDBJ databases">
        <authorList>
            <person name="Nowell W R."/>
        </authorList>
    </citation>
    <scope>NUCLEOTIDE SEQUENCE</scope>
</reference>
<organism evidence="1 2">
    <name type="scientific">Adineta ricciae</name>
    <name type="common">Rotifer</name>
    <dbReference type="NCBI Taxonomy" id="249248"/>
    <lineage>
        <taxon>Eukaryota</taxon>
        <taxon>Metazoa</taxon>
        <taxon>Spiralia</taxon>
        <taxon>Gnathifera</taxon>
        <taxon>Rotifera</taxon>
        <taxon>Eurotatoria</taxon>
        <taxon>Bdelloidea</taxon>
        <taxon>Adinetida</taxon>
        <taxon>Adinetidae</taxon>
        <taxon>Adineta</taxon>
    </lineage>
</organism>
<evidence type="ECO:0000313" key="2">
    <source>
        <dbReference type="Proteomes" id="UP000663852"/>
    </source>
</evidence>
<dbReference type="AlphaFoldDB" id="A0A815X990"/>
<evidence type="ECO:0008006" key="3">
    <source>
        <dbReference type="Google" id="ProtNLM"/>
    </source>
</evidence>
<dbReference type="EMBL" id="CAJNOJ010001751">
    <property type="protein sequence ID" value="CAF1554557.1"/>
    <property type="molecule type" value="Genomic_DNA"/>
</dbReference>
<sequence length="169" mass="19790">MMEYHDYIVSKHGQKELIFKQQRYCLKQKNIKSNLRRCTKAQCPSSVTVSFDGHLLTSNDHPNHFIESNEIKILQLRHNMKKEAQTASVPIDEIAEVGYSHMIVQEQMTDSIPKLPNIKTLKNTLSKQRRKIRPPLPKRLEHLPHSIPIQYTMTKRADTLILFFCRRGN</sequence>
<accession>A0A815X990</accession>
<gene>
    <name evidence="1" type="ORF">EDS130_LOCUS46223</name>
</gene>
<protein>
    <recommendedName>
        <fullName evidence="3">FLYWCH-type domain-containing protein</fullName>
    </recommendedName>
</protein>
<evidence type="ECO:0000313" key="1">
    <source>
        <dbReference type="EMBL" id="CAF1554557.1"/>
    </source>
</evidence>
<comment type="caution">
    <text evidence="1">The sequence shown here is derived from an EMBL/GenBank/DDBJ whole genome shotgun (WGS) entry which is preliminary data.</text>
</comment>
<name>A0A815X990_ADIRI</name>